<keyword evidence="3" id="KW-1185">Reference proteome</keyword>
<evidence type="ECO:0000313" key="2">
    <source>
        <dbReference type="EMBL" id="SLM92993.1"/>
    </source>
</evidence>
<name>A0A1X6X4P1_9MICO</name>
<dbReference type="SUPFAM" id="SSF51735">
    <property type="entry name" value="NAD(P)-binding Rossmann-fold domains"/>
    <property type="match status" value="1"/>
</dbReference>
<dbReference type="Gene3D" id="3.40.50.720">
    <property type="entry name" value="NAD(P)-binding Rossmann-like Domain"/>
    <property type="match status" value="1"/>
</dbReference>
<dbReference type="Pfam" id="PF02558">
    <property type="entry name" value="ApbA"/>
    <property type="match status" value="1"/>
</dbReference>
<dbReference type="OrthoDB" id="20837at2"/>
<gene>
    <name evidence="2" type="ORF">FM110_09110</name>
</gene>
<feature type="domain" description="Ketopantoate reductase N-terminal" evidence="1">
    <location>
        <begin position="4"/>
        <end position="142"/>
    </location>
</feature>
<reference evidence="2 3" key="1">
    <citation type="submission" date="2017-02" db="EMBL/GenBank/DDBJ databases">
        <authorList>
            <person name="Peterson S.W."/>
        </authorList>
    </citation>
    <scope>NUCLEOTIDE SEQUENCE [LARGE SCALE GENOMIC DNA]</scope>
    <source>
        <strain evidence="2 3">CIP104813</strain>
    </source>
</reference>
<sequence>MRFTIIGAGTIGLTDAHLLSRVHDVDYVVPDGRRSAYEGSFHLHLHDLRDGTDSVREFTPRLLSDVSASEADAILVMAPGDRLPELLPHLASSAPPHIPLVLMLNRWGLEREARLHLPRSRFHLGLPSQVGGGRQGRHVHATVFRTGTVLETGHAAGRRVMDAIEEAFRAAGLSVARQRRMSDWLRIHCLQQSLTAAPLLDAGGYDELIGDRARARDLVLAFREGLRTCRAAGSPPGLLWPSPLFRLPAPVVTRLMQGMFADADVRTMVIRRSAHGMPEWISGFRDIHASAMAAGLSTPMLDRQARVLDRCARDPGAPGR</sequence>
<evidence type="ECO:0000313" key="3">
    <source>
        <dbReference type="Proteomes" id="UP000195981"/>
    </source>
</evidence>
<dbReference type="EMBL" id="FWFG01000081">
    <property type="protein sequence ID" value="SLM92993.1"/>
    <property type="molecule type" value="Genomic_DNA"/>
</dbReference>
<accession>A0A1X6X4P1</accession>
<proteinExistence type="predicted"/>
<dbReference type="InterPro" id="IPR036291">
    <property type="entry name" value="NAD(P)-bd_dom_sf"/>
</dbReference>
<evidence type="ECO:0000259" key="1">
    <source>
        <dbReference type="Pfam" id="PF02558"/>
    </source>
</evidence>
<dbReference type="InterPro" id="IPR013332">
    <property type="entry name" value="KPR_N"/>
</dbReference>
<dbReference type="Proteomes" id="UP000195981">
    <property type="component" value="Unassembled WGS sequence"/>
</dbReference>
<protein>
    <recommendedName>
        <fullName evidence="1">Ketopantoate reductase N-terminal domain-containing protein</fullName>
    </recommendedName>
</protein>
<dbReference type="AlphaFoldDB" id="A0A1X6X4P1"/>
<organism evidence="2 3">
    <name type="scientific">Brachybacterium nesterenkovii</name>
    <dbReference type="NCBI Taxonomy" id="47847"/>
    <lineage>
        <taxon>Bacteria</taxon>
        <taxon>Bacillati</taxon>
        <taxon>Actinomycetota</taxon>
        <taxon>Actinomycetes</taxon>
        <taxon>Micrococcales</taxon>
        <taxon>Dermabacteraceae</taxon>
        <taxon>Brachybacterium</taxon>
    </lineage>
</organism>
<dbReference type="RefSeq" id="WP_087104462.1">
    <property type="nucleotide sequence ID" value="NZ_FWFG01000081.1"/>
</dbReference>